<dbReference type="EMBL" id="JBHSDR010000006">
    <property type="protein sequence ID" value="MFC4295879.1"/>
    <property type="molecule type" value="Genomic_DNA"/>
</dbReference>
<dbReference type="PANTHER" id="PTHR34075">
    <property type="entry name" value="BLR3430 PROTEIN"/>
    <property type="match status" value="1"/>
</dbReference>
<dbReference type="InterPro" id="IPR012340">
    <property type="entry name" value="NA-bd_OB-fold"/>
</dbReference>
<dbReference type="SUPFAM" id="SSF50249">
    <property type="entry name" value="Nucleic acid-binding proteins"/>
    <property type="match status" value="1"/>
</dbReference>
<dbReference type="InterPro" id="IPR052513">
    <property type="entry name" value="Thioester_dehydratase-like"/>
</dbReference>
<evidence type="ECO:0000313" key="3">
    <source>
        <dbReference type="Proteomes" id="UP001595828"/>
    </source>
</evidence>
<proteinExistence type="predicted"/>
<dbReference type="RefSeq" id="WP_379539342.1">
    <property type="nucleotide sequence ID" value="NZ_JBHSDR010000006.1"/>
</dbReference>
<accession>A0ABV8RSQ9</accession>
<gene>
    <name evidence="2" type="ORF">ACFO0A_12510</name>
</gene>
<name>A0ABV8RSQ9_9SPHN</name>
<evidence type="ECO:0000259" key="1">
    <source>
        <dbReference type="Pfam" id="PF12172"/>
    </source>
</evidence>
<protein>
    <submittedName>
        <fullName evidence="2">Zn-ribbon domain-containing OB-fold protein</fullName>
    </submittedName>
</protein>
<reference evidence="3" key="1">
    <citation type="journal article" date="2019" name="Int. J. Syst. Evol. Microbiol.">
        <title>The Global Catalogue of Microorganisms (GCM) 10K type strain sequencing project: providing services to taxonomists for standard genome sequencing and annotation.</title>
        <authorList>
            <consortium name="The Broad Institute Genomics Platform"/>
            <consortium name="The Broad Institute Genome Sequencing Center for Infectious Disease"/>
            <person name="Wu L."/>
            <person name="Ma J."/>
        </authorList>
    </citation>
    <scope>NUCLEOTIDE SEQUENCE [LARGE SCALE GENOMIC DNA]</scope>
    <source>
        <strain evidence="3">CGMCC 1.12989</strain>
    </source>
</reference>
<dbReference type="Pfam" id="PF12172">
    <property type="entry name" value="zf-ChsH2"/>
    <property type="match status" value="1"/>
</dbReference>
<dbReference type="PANTHER" id="PTHR34075:SF5">
    <property type="entry name" value="BLR3430 PROTEIN"/>
    <property type="match status" value="1"/>
</dbReference>
<dbReference type="Proteomes" id="UP001595828">
    <property type="component" value="Unassembled WGS sequence"/>
</dbReference>
<organism evidence="2 3">
    <name type="scientific">Novosphingobium tardum</name>
    <dbReference type="NCBI Taxonomy" id="1538021"/>
    <lineage>
        <taxon>Bacteria</taxon>
        <taxon>Pseudomonadati</taxon>
        <taxon>Pseudomonadota</taxon>
        <taxon>Alphaproteobacteria</taxon>
        <taxon>Sphingomonadales</taxon>
        <taxon>Sphingomonadaceae</taxon>
        <taxon>Novosphingobium</taxon>
    </lineage>
</organism>
<comment type="caution">
    <text evidence="2">The sequence shown here is derived from an EMBL/GenBank/DDBJ whole genome shotgun (WGS) entry which is preliminary data.</text>
</comment>
<keyword evidence="3" id="KW-1185">Reference proteome</keyword>
<feature type="domain" description="ChsH2 rubredoxin-like zinc ribbon" evidence="1">
    <location>
        <begin position="12"/>
        <end position="47"/>
    </location>
</feature>
<sequence length="132" mass="14907">MNRFDGADAPYWTALAEGRLVLPRCEGCDRWMWPAGHRCGHCGSTAVRWLEREARATVFSWTRTWHRFVLTEALDLPFTTVLAEIHDCGVRLLGRLDDPDRINPVIGEALSGRFATTVVGDDSIPTIIWSRP</sequence>
<evidence type="ECO:0000313" key="2">
    <source>
        <dbReference type="EMBL" id="MFC4295879.1"/>
    </source>
</evidence>
<dbReference type="InterPro" id="IPR022002">
    <property type="entry name" value="ChsH2_Znr"/>
</dbReference>
<dbReference type="Gene3D" id="6.10.30.10">
    <property type="match status" value="1"/>
</dbReference>